<gene>
    <name evidence="3" type="ORF">UNQ2560</name>
</gene>
<proteinExistence type="evidence at transcript level"/>
<keyword evidence="2" id="KW-0472">Membrane</keyword>
<feature type="transmembrane region" description="Helical" evidence="2">
    <location>
        <begin position="13"/>
        <end position="34"/>
    </location>
</feature>
<keyword evidence="2" id="KW-1133">Transmembrane helix</keyword>
<protein>
    <submittedName>
        <fullName evidence="3">AGLW2560</fullName>
    </submittedName>
</protein>
<name>Q6UWV9_HUMAN</name>
<organism evidence="3">
    <name type="scientific">Homo sapiens</name>
    <name type="common">Human</name>
    <dbReference type="NCBI Taxonomy" id="9606"/>
    <lineage>
        <taxon>Eukaryota</taxon>
        <taxon>Metazoa</taxon>
        <taxon>Chordata</taxon>
        <taxon>Craniata</taxon>
        <taxon>Vertebrata</taxon>
        <taxon>Euteleostomi</taxon>
        <taxon>Mammalia</taxon>
        <taxon>Eutheria</taxon>
        <taxon>Euarchontoglires</taxon>
        <taxon>Primates</taxon>
        <taxon>Haplorrhini</taxon>
        <taxon>Catarrhini</taxon>
        <taxon>Hominidae</taxon>
        <taxon>Homo</taxon>
    </lineage>
</organism>
<evidence type="ECO:0000256" key="2">
    <source>
        <dbReference type="SAM" id="Phobius"/>
    </source>
</evidence>
<keyword evidence="2" id="KW-0812">Transmembrane</keyword>
<accession>Q6UWV9</accession>
<dbReference type="AlphaFoldDB" id="Q6UWV9"/>
<reference evidence="3" key="1">
    <citation type="journal article" date="2003" name="Genome Res.">
        <title>The secreted protein discovery initiative (SPDI), a large-scale effort to identify novel human secreted and transmembrane proteins: a bioinformatics assessment.</title>
        <authorList>
            <person name="Clark H.F."/>
            <person name="Gurney A.L."/>
            <person name="Abaya E."/>
            <person name="Baker K."/>
            <person name="Baldwin D."/>
            <person name="Brush J."/>
            <person name="Chen J."/>
            <person name="Chow B."/>
            <person name="Chui C."/>
            <person name="Crowley C."/>
            <person name="Currell B."/>
            <person name="Deuel B."/>
            <person name="Dowd P."/>
            <person name="Eaton D."/>
            <person name="Foster J."/>
            <person name="Grimaldi C."/>
            <person name="Gu Q."/>
            <person name="Hass P.E."/>
            <person name="Heldens S."/>
            <person name="Huang A."/>
            <person name="Kim H.S."/>
            <person name="Klimowski L."/>
            <person name="Jin Y."/>
            <person name="Johnson S."/>
            <person name="Lee J."/>
            <person name="Lewis L."/>
            <person name="Liao D."/>
            <person name="Mark M."/>
            <person name="Robbie E."/>
            <person name="Sanchez C."/>
            <person name="Schoenfeld J."/>
            <person name="Seshagiri S."/>
            <person name="Simmons L."/>
            <person name="Singh J."/>
            <person name="Smith V."/>
            <person name="Stinson J."/>
            <person name="Vagts A."/>
            <person name="Vandlen R."/>
            <person name="Watanabe C."/>
            <person name="Wieand D."/>
            <person name="Woods K."/>
            <person name="Xie M.H."/>
            <person name="Yansura D."/>
            <person name="Yi S."/>
            <person name="Yu G."/>
            <person name="Yuan J."/>
            <person name="Zhang M."/>
            <person name="Zhang Z."/>
            <person name="Goddard A."/>
            <person name="Wood W.I."/>
            <person name="Godowski P."/>
            <person name="Gray A."/>
        </authorList>
    </citation>
    <scope>NUCLEOTIDE SEQUENCE</scope>
</reference>
<dbReference type="EMBL" id="AY358619">
    <property type="protein sequence ID" value="AAQ88982.1"/>
    <property type="molecule type" value="mRNA"/>
</dbReference>
<feature type="region of interest" description="Disordered" evidence="1">
    <location>
        <begin position="68"/>
        <end position="93"/>
    </location>
</feature>
<evidence type="ECO:0000313" key="3">
    <source>
        <dbReference type="EMBL" id="AAQ88982.1"/>
    </source>
</evidence>
<evidence type="ECO:0000256" key="1">
    <source>
        <dbReference type="SAM" id="MobiDB-lite"/>
    </source>
</evidence>
<dbReference type="PeptideAtlas" id="Q6UWV9"/>
<sequence>MAGLWLGLVWQKLLLWGAASALSLAGASLVLSLLQRVASYARKWQQMRPIPTVARAYPLVGHALLMKPDGRGKGRRSSWSATGSAAPFPPSDQPGTRCLWRWPQERGACHPVENALPVLVVAPWHPPTLLVPHPKVSIFFVCSTGCGISKPLPSVFSHLTAAQLSKPCRFLLPWLGKP</sequence>